<evidence type="ECO:0000256" key="8">
    <source>
        <dbReference type="ARBA" id="ARBA00023012"/>
    </source>
</evidence>
<dbReference type="EC" id="2.7.13.3" evidence="2"/>
<dbReference type="PROSITE" id="PS50109">
    <property type="entry name" value="HIS_KIN"/>
    <property type="match status" value="1"/>
</dbReference>
<dbReference type="Pfam" id="PF02518">
    <property type="entry name" value="HATPase_c"/>
    <property type="match status" value="1"/>
</dbReference>
<feature type="transmembrane region" description="Helical" evidence="10">
    <location>
        <begin position="232"/>
        <end position="256"/>
    </location>
</feature>
<dbReference type="PANTHER" id="PTHR24421:SF10">
    <property type="entry name" value="NITRATE_NITRITE SENSOR PROTEIN NARQ"/>
    <property type="match status" value="1"/>
</dbReference>
<evidence type="ECO:0000256" key="7">
    <source>
        <dbReference type="ARBA" id="ARBA00022840"/>
    </source>
</evidence>
<keyword evidence="10" id="KW-0472">Membrane</keyword>
<comment type="catalytic activity">
    <reaction evidence="1">
        <text>ATP + protein L-histidine = ADP + protein N-phospho-L-histidine.</text>
        <dbReference type="EC" id="2.7.13.3"/>
    </reaction>
</comment>
<dbReference type="GO" id="GO:0005524">
    <property type="term" value="F:ATP binding"/>
    <property type="evidence" value="ECO:0007669"/>
    <property type="project" value="UniProtKB-KW"/>
</dbReference>
<evidence type="ECO:0000256" key="5">
    <source>
        <dbReference type="ARBA" id="ARBA00022741"/>
    </source>
</evidence>
<reference evidence="12" key="1">
    <citation type="journal article" date="2022" name="Int. J. Syst. Evol. Microbiol.">
        <title>Pseudomonas aegrilactucae sp. nov. and Pseudomonas morbosilactucae sp. nov., pathogens causing bacterial rot of lettuce in Japan.</title>
        <authorList>
            <person name="Sawada H."/>
            <person name="Fujikawa T."/>
            <person name="Satou M."/>
        </authorList>
    </citation>
    <scope>NUCLEOTIDE SEQUENCE</scope>
    <source>
        <strain evidence="12">0166_1</strain>
    </source>
</reference>
<dbReference type="Proteomes" id="UP001162834">
    <property type="component" value="Chromosome"/>
</dbReference>
<keyword evidence="7" id="KW-0067">ATP-binding</keyword>
<dbReference type="Pfam" id="PF07730">
    <property type="entry name" value="HisKA_3"/>
    <property type="match status" value="1"/>
</dbReference>
<feature type="transmembrane region" description="Helical" evidence="10">
    <location>
        <begin position="63"/>
        <end position="81"/>
    </location>
</feature>
<dbReference type="GO" id="GO:0046983">
    <property type="term" value="F:protein dimerization activity"/>
    <property type="evidence" value="ECO:0007669"/>
    <property type="project" value="InterPro"/>
</dbReference>
<keyword evidence="10" id="KW-1133">Transmembrane helix</keyword>
<evidence type="ECO:0000256" key="9">
    <source>
        <dbReference type="SAM" id="MobiDB-lite"/>
    </source>
</evidence>
<feature type="transmembrane region" description="Helical" evidence="10">
    <location>
        <begin position="88"/>
        <end position="105"/>
    </location>
</feature>
<evidence type="ECO:0000313" key="12">
    <source>
        <dbReference type="EMBL" id="UGS37801.1"/>
    </source>
</evidence>
<evidence type="ECO:0000256" key="3">
    <source>
        <dbReference type="ARBA" id="ARBA00022553"/>
    </source>
</evidence>
<evidence type="ECO:0000256" key="2">
    <source>
        <dbReference type="ARBA" id="ARBA00012438"/>
    </source>
</evidence>
<feature type="domain" description="Histidine kinase" evidence="11">
    <location>
        <begin position="529"/>
        <end position="609"/>
    </location>
</feature>
<proteinExistence type="predicted"/>
<feature type="region of interest" description="Disordered" evidence="9">
    <location>
        <begin position="340"/>
        <end position="360"/>
    </location>
</feature>
<dbReference type="SUPFAM" id="SSF55874">
    <property type="entry name" value="ATPase domain of HSP90 chaperone/DNA topoisomerase II/histidine kinase"/>
    <property type="match status" value="1"/>
</dbReference>
<organism evidence="12 13">
    <name type="scientific">Capillimicrobium parvum</name>
    <dbReference type="NCBI Taxonomy" id="2884022"/>
    <lineage>
        <taxon>Bacteria</taxon>
        <taxon>Bacillati</taxon>
        <taxon>Actinomycetota</taxon>
        <taxon>Thermoleophilia</taxon>
        <taxon>Solirubrobacterales</taxon>
        <taxon>Capillimicrobiaceae</taxon>
        <taxon>Capillimicrobium</taxon>
    </lineage>
</organism>
<keyword evidence="6" id="KW-0418">Kinase</keyword>
<evidence type="ECO:0000256" key="6">
    <source>
        <dbReference type="ARBA" id="ARBA00022777"/>
    </source>
</evidence>
<evidence type="ECO:0000259" key="11">
    <source>
        <dbReference type="PROSITE" id="PS50109"/>
    </source>
</evidence>
<sequence length="631" mass="66632">MARQAVGPILRGDDLRLGSVLGLSVSRTTAQIAVACAILPMVAVTLILALTGDHLQRPVAAGLYWSYLVAAPMAIGLVWWIRRPASRFGLLLIAFGVLVWVTSWQASGTPILFDVGVLVEAPIWLFTIYLFLAFPMGSVEPRAARWLLTVMGIGGLALFCAWAFFSPVIAGGGPLTRCAPNCPDNVLQIGSDPTVARVAGDAETYVALALAAAVFFVYLARLLSASRPQRRALISVAVTSLMFLPAYFVFNFAAWILKVDDLGTLDALAWGIVATRILLPLGFLVALLRAELFASRVLGTLLGNLAARPTPGGWRDTIADVLDDDRFELGFHDPATGRFRDAAGDEVAPPPRGGQRAWVPVGRDGPPVAAMVVDETLMEDPELVRAAAAATLLAVEHEALEGELQASRVRIVEAGNEERRRIERDLHDSAQQRLVALRIRLGQVAEQLDGSRDRAMIEQLGGEVDQVIGELRGFAQGVYPHVLGQSGLGPALEAVALRSAMRVTVRDDGLGRYSEALETSVYFCCTECLQNAAKHAGPDAAVTIRLAERGGDVTFAVADDGVGFDPATVNGGAGLTNLADRVAAMGGTLTIDSAPGRGTHVAGVIPGAGSCAPSPAAIIPPWSSSVPGTPL</sequence>
<dbReference type="Gene3D" id="1.20.5.1930">
    <property type="match status" value="1"/>
</dbReference>
<accession>A0A9E7C1V6</accession>
<dbReference type="Gene3D" id="3.30.565.10">
    <property type="entry name" value="Histidine kinase-like ATPase, C-terminal domain"/>
    <property type="match status" value="1"/>
</dbReference>
<feature type="transmembrane region" description="Helical" evidence="10">
    <location>
        <begin position="202"/>
        <end position="220"/>
    </location>
</feature>
<dbReference type="CDD" id="cd16917">
    <property type="entry name" value="HATPase_UhpB-NarQ-NarX-like"/>
    <property type="match status" value="1"/>
</dbReference>
<evidence type="ECO:0000256" key="1">
    <source>
        <dbReference type="ARBA" id="ARBA00000085"/>
    </source>
</evidence>
<dbReference type="AlphaFoldDB" id="A0A9E7C1V6"/>
<keyword evidence="10" id="KW-0812">Transmembrane</keyword>
<feature type="transmembrane region" description="Helical" evidence="10">
    <location>
        <begin position="146"/>
        <end position="165"/>
    </location>
</feature>
<protein>
    <recommendedName>
        <fullName evidence="2">histidine kinase</fullName>
        <ecNumber evidence="2">2.7.13.3</ecNumber>
    </recommendedName>
</protein>
<dbReference type="EMBL" id="CP087164">
    <property type="protein sequence ID" value="UGS37801.1"/>
    <property type="molecule type" value="Genomic_DNA"/>
</dbReference>
<dbReference type="RefSeq" id="WP_259311844.1">
    <property type="nucleotide sequence ID" value="NZ_CP087164.1"/>
</dbReference>
<name>A0A9E7C1V6_9ACTN</name>
<dbReference type="GO" id="GO:0016020">
    <property type="term" value="C:membrane"/>
    <property type="evidence" value="ECO:0007669"/>
    <property type="project" value="InterPro"/>
</dbReference>
<keyword evidence="3" id="KW-0597">Phosphoprotein</keyword>
<dbReference type="SMART" id="SM00387">
    <property type="entry name" value="HATPase_c"/>
    <property type="match status" value="1"/>
</dbReference>
<feature type="transmembrane region" description="Helical" evidence="10">
    <location>
        <begin position="268"/>
        <end position="288"/>
    </location>
</feature>
<dbReference type="InterPro" id="IPR036890">
    <property type="entry name" value="HATPase_C_sf"/>
</dbReference>
<feature type="transmembrane region" description="Helical" evidence="10">
    <location>
        <begin position="32"/>
        <end position="51"/>
    </location>
</feature>
<keyword evidence="4" id="KW-0808">Transferase</keyword>
<dbReference type="InterPro" id="IPR005467">
    <property type="entry name" value="His_kinase_dom"/>
</dbReference>
<keyword evidence="8" id="KW-0902">Two-component regulatory system</keyword>
<dbReference type="InterPro" id="IPR011712">
    <property type="entry name" value="Sig_transdc_His_kin_sub3_dim/P"/>
</dbReference>
<evidence type="ECO:0000256" key="10">
    <source>
        <dbReference type="SAM" id="Phobius"/>
    </source>
</evidence>
<gene>
    <name evidence="12" type="ORF">DSM104329_04222</name>
</gene>
<feature type="transmembrane region" description="Helical" evidence="10">
    <location>
        <begin position="111"/>
        <end position="134"/>
    </location>
</feature>
<dbReference type="GO" id="GO:0000155">
    <property type="term" value="F:phosphorelay sensor kinase activity"/>
    <property type="evidence" value="ECO:0007669"/>
    <property type="project" value="InterPro"/>
</dbReference>
<evidence type="ECO:0000256" key="4">
    <source>
        <dbReference type="ARBA" id="ARBA00022679"/>
    </source>
</evidence>
<keyword evidence="5" id="KW-0547">Nucleotide-binding</keyword>
<dbReference type="InterPro" id="IPR050482">
    <property type="entry name" value="Sensor_HK_TwoCompSys"/>
</dbReference>
<keyword evidence="13" id="KW-1185">Reference proteome</keyword>
<dbReference type="InterPro" id="IPR003594">
    <property type="entry name" value="HATPase_dom"/>
</dbReference>
<evidence type="ECO:0000313" key="13">
    <source>
        <dbReference type="Proteomes" id="UP001162834"/>
    </source>
</evidence>
<dbReference type="PANTHER" id="PTHR24421">
    <property type="entry name" value="NITRATE/NITRITE SENSOR PROTEIN NARX-RELATED"/>
    <property type="match status" value="1"/>
</dbReference>
<dbReference type="KEGG" id="sbae:DSM104329_04222"/>